<organism evidence="5 6">
    <name type="scientific">Cudoniella acicularis</name>
    <dbReference type="NCBI Taxonomy" id="354080"/>
    <lineage>
        <taxon>Eukaryota</taxon>
        <taxon>Fungi</taxon>
        <taxon>Dikarya</taxon>
        <taxon>Ascomycota</taxon>
        <taxon>Pezizomycotina</taxon>
        <taxon>Leotiomycetes</taxon>
        <taxon>Helotiales</taxon>
        <taxon>Tricladiaceae</taxon>
        <taxon>Cudoniella</taxon>
    </lineage>
</organism>
<dbReference type="InterPro" id="IPR036291">
    <property type="entry name" value="NAD(P)-bd_dom_sf"/>
</dbReference>
<feature type="domain" description="NmrA-like" evidence="4">
    <location>
        <begin position="4"/>
        <end position="260"/>
    </location>
</feature>
<dbReference type="CDD" id="cd05251">
    <property type="entry name" value="NmrA_like_SDR_a"/>
    <property type="match status" value="1"/>
</dbReference>
<keyword evidence="3" id="KW-0560">Oxidoreductase</keyword>
<dbReference type="GO" id="GO:0016491">
    <property type="term" value="F:oxidoreductase activity"/>
    <property type="evidence" value="ECO:0007669"/>
    <property type="project" value="UniProtKB-KW"/>
</dbReference>
<dbReference type="GO" id="GO:0005634">
    <property type="term" value="C:nucleus"/>
    <property type="evidence" value="ECO:0007669"/>
    <property type="project" value="TreeGrafter"/>
</dbReference>
<dbReference type="OrthoDB" id="300709at2759"/>
<comment type="caution">
    <text evidence="5">The sequence shown here is derived from an EMBL/GenBank/DDBJ whole genome shotgun (WGS) entry which is preliminary data.</text>
</comment>
<dbReference type="PANTHER" id="PTHR42748">
    <property type="entry name" value="NITROGEN METABOLITE REPRESSION PROTEIN NMRA FAMILY MEMBER"/>
    <property type="match status" value="1"/>
</dbReference>
<dbReference type="Gene3D" id="3.90.25.10">
    <property type="entry name" value="UDP-galactose 4-epimerase, domain 1"/>
    <property type="match status" value="1"/>
</dbReference>
<dbReference type="EMBL" id="JAAMPI010002604">
    <property type="protein sequence ID" value="KAF4611321.1"/>
    <property type="molecule type" value="Genomic_DNA"/>
</dbReference>
<accession>A0A8H4VI33</accession>
<keyword evidence="6" id="KW-1185">Reference proteome</keyword>
<evidence type="ECO:0000313" key="6">
    <source>
        <dbReference type="Proteomes" id="UP000566819"/>
    </source>
</evidence>
<dbReference type="Gene3D" id="3.40.50.720">
    <property type="entry name" value="NAD(P)-binding Rossmann-like Domain"/>
    <property type="match status" value="1"/>
</dbReference>
<protein>
    <recommendedName>
        <fullName evidence="4">NmrA-like domain-containing protein</fullName>
    </recommendedName>
</protein>
<name>A0A8H4VI33_9HELO</name>
<evidence type="ECO:0000313" key="5">
    <source>
        <dbReference type="EMBL" id="KAF4611321.1"/>
    </source>
</evidence>
<dbReference type="PANTHER" id="PTHR42748:SF30">
    <property type="entry name" value="NMRA-LIKE DOMAIN-CONTAINING PROTEIN"/>
    <property type="match status" value="1"/>
</dbReference>
<comment type="similarity">
    <text evidence="1">Belongs to the NmrA-type oxidoreductase family.</text>
</comment>
<reference evidence="5 6" key="1">
    <citation type="submission" date="2020-03" db="EMBL/GenBank/DDBJ databases">
        <title>Draft Genome Sequence of Cudoniella acicularis.</title>
        <authorList>
            <person name="Buettner E."/>
            <person name="Kellner H."/>
        </authorList>
    </citation>
    <scope>NUCLEOTIDE SEQUENCE [LARGE SCALE GENOMIC DNA]</scope>
    <source>
        <strain evidence="5 6">DSM 108380</strain>
    </source>
</reference>
<evidence type="ECO:0000256" key="1">
    <source>
        <dbReference type="ARBA" id="ARBA00006328"/>
    </source>
</evidence>
<evidence type="ECO:0000256" key="3">
    <source>
        <dbReference type="ARBA" id="ARBA00023002"/>
    </source>
</evidence>
<keyword evidence="2" id="KW-0521">NADP</keyword>
<dbReference type="SUPFAM" id="SSF51735">
    <property type="entry name" value="NAD(P)-binding Rossmann-fold domains"/>
    <property type="match status" value="1"/>
</dbReference>
<evidence type="ECO:0000259" key="4">
    <source>
        <dbReference type="Pfam" id="PF05368"/>
    </source>
</evidence>
<proteinExistence type="inferred from homology"/>
<dbReference type="Proteomes" id="UP000566819">
    <property type="component" value="Unassembled WGS sequence"/>
</dbReference>
<evidence type="ECO:0000256" key="2">
    <source>
        <dbReference type="ARBA" id="ARBA00022857"/>
    </source>
</evidence>
<gene>
    <name evidence="5" type="ORF">G7Y89_g15691</name>
</gene>
<dbReference type="Pfam" id="PF05368">
    <property type="entry name" value="NmrA"/>
    <property type="match status" value="1"/>
</dbReference>
<sequence length="289" mass="31684">MSSKKILVVFGATGNQGGSVIDAMLKDPAMAKEYSLRAVTRDPTKPTAVALTERGVAVFKGNLDNKESLRAVMKDAYACFAVTNWQEIMDKEREIQQGKNIADIAKESNIKHLIWSSLPHVSKITNNEITKVLHFDSKAIVENYIREQNIPATFLHLGVFPTMTIQSIMPVPGTAETPTPQFPNKSDTPPSKKAYVMPLPIPATTRLPIFLVNSSTGSYVKAALSNTKFPITPPTVIACGEGNYSLSEIAAILSEEGDINVRNPPLLPQHPTISSQFPNFHFFPVETHN</sequence>
<dbReference type="AlphaFoldDB" id="A0A8H4VI33"/>
<dbReference type="InterPro" id="IPR008030">
    <property type="entry name" value="NmrA-like"/>
</dbReference>
<dbReference type="InterPro" id="IPR051164">
    <property type="entry name" value="NmrA-like_oxidored"/>
</dbReference>